<evidence type="ECO:0000313" key="2">
    <source>
        <dbReference type="Proteomes" id="UP000424671"/>
    </source>
</evidence>
<protein>
    <submittedName>
        <fullName evidence="1">Uncharacterized protein</fullName>
    </submittedName>
</protein>
<sequence>MIPVGQLRLLLTKAGLEYKITRVEGNVAHVNIIVAEQPDVHS</sequence>
<accession>A0A646QXB9</accession>
<dbReference type="Proteomes" id="UP000424671">
    <property type="component" value="Segment"/>
</dbReference>
<evidence type="ECO:0000313" key="1">
    <source>
        <dbReference type="EMBL" id="QBQ72622.1"/>
    </source>
</evidence>
<organism evidence="1 2">
    <name type="scientific">Roseobacter phage CRP-4</name>
    <dbReference type="NCBI Taxonomy" id="2559283"/>
    <lineage>
        <taxon>Viruses</taxon>
        <taxon>Duplodnaviria</taxon>
        <taxon>Heunggongvirae</taxon>
        <taxon>Uroviricota</taxon>
        <taxon>Caudoviricetes</taxon>
        <taxon>Zobellviridae</taxon>
        <taxon>Cobavirinae</taxon>
        <taxon>Veravirus</taxon>
    </lineage>
</organism>
<name>A0A646QXB9_9CAUD</name>
<reference evidence="1 2" key="1">
    <citation type="journal article" date="2019" name="mSystems">
        <title>Diverse, abundant and novel viruses infecting the marine abundant Roseobacter RCA lineage.</title>
        <authorList>
            <person name="Zhang Z.F."/>
            <person name="Chen F."/>
            <person name="Chu X."/>
            <person name="Zhang H."/>
            <person name="Luo H.W."/>
            <person name="Zhai Z.Q."/>
            <person name="Yang M.Y."/>
            <person name="Zhao Y.L."/>
        </authorList>
    </citation>
    <scope>NUCLEOTIDE SEQUENCE [LARGE SCALE GENOMIC DNA]</scope>
</reference>
<proteinExistence type="predicted"/>
<gene>
    <name evidence="1" type="ORF">CRP4_gp13</name>
</gene>
<dbReference type="EMBL" id="MK613346">
    <property type="protein sequence ID" value="QBQ72622.1"/>
    <property type="molecule type" value="Genomic_DNA"/>
</dbReference>